<dbReference type="Gene3D" id="1.50.10.20">
    <property type="match status" value="1"/>
</dbReference>
<dbReference type="EMBL" id="CM001441">
    <property type="protein sequence ID" value="EHQ90798.1"/>
    <property type="molecule type" value="Genomic_DNA"/>
</dbReference>
<keyword evidence="5" id="KW-1185">Reference proteome</keyword>
<dbReference type="CDD" id="cd00688">
    <property type="entry name" value="ISOPREN_C2_like"/>
    <property type="match status" value="1"/>
</dbReference>
<evidence type="ECO:0000313" key="5">
    <source>
        <dbReference type="Proteomes" id="UP000005104"/>
    </source>
</evidence>
<gene>
    <name evidence="4" type="ORF">DesyoDRAFT_3813</name>
</gene>
<evidence type="ECO:0000313" key="4">
    <source>
        <dbReference type="EMBL" id="EHQ90798.1"/>
    </source>
</evidence>
<sequence>MVIQMKKKRAVLACLMVFAILWSLLPAAALAGQTEVYPDWLRSYYKDASAIPRLDDLPSVDREGQVYTVDSQGYLYCVFPDRTLKWKVDLGQRGAYYALGGVGPVIDEQGICYIGSGNGRVYAINPNGQVLWTSAMEGQEAVAPGTSPALSADGKTLYVVSAKSLYALNTADGSRAWVVALTSNGLNTPVVSPQDGTIYVASLSAINAIKPEGTLRWTKVLNQLPDIEGRGDYSPFVGKANGNVARREKRMAVDEAGAVYFITLNNDKGTAESDQNRLWVFTPAGEVKWYRDIEAVVSSPAYYQGTVYYKTAGNELYALETERGNLKWTYPVVETTSPDKHVAFRAAPLIGPDGTLYTTFYDKIYAFQDKEEGAELKWKSQPAQTDSQLYAVAGPGPQGELYAAVGGSALARFTDPGFTPVPWRLELEGEECTLFAGGEYTLPVRLLDTYGRQLPLNGLSWESSNSAAAEVKDGLLKGKALGEARITIRHSDNDEADNRLRAELNVRVVAPGSGFSLSLTPARPVVLIGQKLPLQARILTPDGKVVQGESLEWKSGSPLATVDNQGLVTAGQQAGTVSVNARVAAHPELQATINLEIRAYQVTPVDRAGIQTAIAKAANYVNANSQGGKILSDWDVFGLNACSPEWISANDREEYLSQLTAKVNESGVGSQLTDYARTSLGVLSAGGDPYAFAGENLLQEIMDYPSLSQGINAGIWALIALDGAGAIVPSQVKNNREALIQHILDHRVKEGWSFSGGLPEVDMTGMALYALAPYRDMLAVKEAGEQAIRWLSENQLSDGKFGSWGSVNCESAAQAIMGVTAWGVDPQGPDFTKTTGNAVTALLSFQTSSGVFKHVDTIDAYMATPQAMEALGAIVCFMDKGRSDIYYKISAAPPAPEEVNSLEITPATAEIPVGRTIQLKAENQAGQGVDKDDQGQFLLTWSILGDPSLAQITEEGLFTGMKPGTADVLVQLKSNPAIQAQAQVNVVGQLIEVSAPLTPEQPIIGISGKELATQVHNLSGKAIKVLVNIVLYQQDQTSETEPSLEVQSIVQQSYLEKTLAPGEIYNIGGGFIWPPGDKKFQGKVMIWSGWDGKPLCEPIIISR</sequence>
<organism evidence="4 5">
    <name type="scientific">Desulfosporosinus youngiae DSM 17734</name>
    <dbReference type="NCBI Taxonomy" id="768710"/>
    <lineage>
        <taxon>Bacteria</taxon>
        <taxon>Bacillati</taxon>
        <taxon>Bacillota</taxon>
        <taxon>Clostridia</taxon>
        <taxon>Eubacteriales</taxon>
        <taxon>Desulfitobacteriaceae</taxon>
        <taxon>Desulfosporosinus</taxon>
    </lineage>
</organism>
<dbReference type="Gene3D" id="2.40.10.480">
    <property type="match status" value="1"/>
</dbReference>
<dbReference type="SUPFAM" id="SSF50998">
    <property type="entry name" value="Quinoprotein alcohol dehydrogenase-like"/>
    <property type="match status" value="1"/>
</dbReference>
<dbReference type="PANTHER" id="PTHR34512">
    <property type="entry name" value="CELL SURFACE PROTEIN"/>
    <property type="match status" value="1"/>
</dbReference>
<feature type="domain" description="BIG2" evidence="2">
    <location>
        <begin position="899"/>
        <end position="974"/>
    </location>
</feature>
<dbReference type="InterPro" id="IPR018391">
    <property type="entry name" value="PQQ_b-propeller_rpt"/>
</dbReference>
<feature type="domain" description="BIG2" evidence="2">
    <location>
        <begin position="517"/>
        <end position="582"/>
    </location>
</feature>
<dbReference type="InterPro" id="IPR002372">
    <property type="entry name" value="PQQ_rpt_dom"/>
</dbReference>
<feature type="chain" id="PRO_5039140613" evidence="1">
    <location>
        <begin position="32"/>
        <end position="1103"/>
    </location>
</feature>
<dbReference type="InterPro" id="IPR008930">
    <property type="entry name" value="Terpenoid_cyclase/PrenylTrfase"/>
</dbReference>
<dbReference type="OrthoDB" id="411361at2"/>
<dbReference type="Gene3D" id="2.60.40.1080">
    <property type="match status" value="2"/>
</dbReference>
<accession>H5Y5S2</accession>
<dbReference type="AlphaFoldDB" id="H5Y5S2"/>
<dbReference type="SUPFAM" id="SSF48239">
    <property type="entry name" value="Terpenoid cyclases/Protein prenyltransferases"/>
    <property type="match status" value="1"/>
</dbReference>
<evidence type="ECO:0000256" key="1">
    <source>
        <dbReference type="SAM" id="SignalP"/>
    </source>
</evidence>
<dbReference type="Gene3D" id="2.40.128.630">
    <property type="match status" value="1"/>
</dbReference>
<dbReference type="STRING" id="768710.DesyoDRAFT_3813"/>
<feature type="signal peptide" evidence="1">
    <location>
        <begin position="1"/>
        <end position="31"/>
    </location>
</feature>
<name>H5Y5S2_9FIRM</name>
<dbReference type="PANTHER" id="PTHR34512:SF30">
    <property type="entry name" value="OUTER MEMBRANE PROTEIN ASSEMBLY FACTOR BAMB"/>
    <property type="match status" value="1"/>
</dbReference>
<evidence type="ECO:0000259" key="3">
    <source>
        <dbReference type="Pfam" id="PF13360"/>
    </source>
</evidence>
<dbReference type="HOGENOM" id="CLU_282817_0_0_9"/>
<keyword evidence="1" id="KW-0732">Signal</keyword>
<dbReference type="Pfam" id="PF02368">
    <property type="entry name" value="Big_2"/>
    <property type="match status" value="2"/>
</dbReference>
<dbReference type="SMART" id="SM00564">
    <property type="entry name" value="PQQ"/>
    <property type="match status" value="5"/>
</dbReference>
<dbReference type="eggNOG" id="COG1520">
    <property type="taxonomic scope" value="Bacteria"/>
</dbReference>
<evidence type="ECO:0000259" key="2">
    <source>
        <dbReference type="Pfam" id="PF02368"/>
    </source>
</evidence>
<feature type="domain" description="Pyrrolo-quinoline quinone repeat" evidence="3">
    <location>
        <begin position="81"/>
        <end position="266"/>
    </location>
</feature>
<protein>
    <submittedName>
        <fullName evidence="4">WD40-like repeat protein</fullName>
    </submittedName>
</protein>
<dbReference type="Gene3D" id="2.130.10.10">
    <property type="entry name" value="YVTN repeat-like/Quinoprotein amine dehydrogenase"/>
    <property type="match status" value="1"/>
</dbReference>
<dbReference type="Proteomes" id="UP000005104">
    <property type="component" value="Chromosome"/>
</dbReference>
<dbReference type="InterPro" id="IPR011047">
    <property type="entry name" value="Quinoprotein_ADH-like_sf"/>
</dbReference>
<dbReference type="eggNOG" id="COG2247">
    <property type="taxonomic scope" value="Bacteria"/>
</dbReference>
<reference evidence="4 5" key="1">
    <citation type="submission" date="2011-11" db="EMBL/GenBank/DDBJ databases">
        <title>The Noncontiguous Finished genome of Desulfosporosinus youngiae DSM 17734.</title>
        <authorList>
            <consortium name="US DOE Joint Genome Institute (JGI-PGF)"/>
            <person name="Lucas S."/>
            <person name="Han J."/>
            <person name="Lapidus A."/>
            <person name="Cheng J.-F."/>
            <person name="Goodwin L."/>
            <person name="Pitluck S."/>
            <person name="Peters L."/>
            <person name="Ovchinnikova G."/>
            <person name="Lu M."/>
            <person name="Land M.L."/>
            <person name="Hauser L."/>
            <person name="Pester M."/>
            <person name="Spring S."/>
            <person name="Ollivier B."/>
            <person name="Rattei T."/>
            <person name="Klenk H.-P."/>
            <person name="Wagner M."/>
            <person name="Loy A."/>
            <person name="Woyke T.J."/>
        </authorList>
    </citation>
    <scope>NUCLEOTIDE SEQUENCE [LARGE SCALE GENOMIC DNA]</scope>
    <source>
        <strain evidence="4 5">DSM 17734</strain>
    </source>
</reference>
<dbReference type="InterPro" id="IPR015943">
    <property type="entry name" value="WD40/YVTN_repeat-like_dom_sf"/>
</dbReference>
<dbReference type="RefSeq" id="WP_007785380.1">
    <property type="nucleotide sequence ID" value="NZ_CM001441.1"/>
</dbReference>
<feature type="domain" description="Pyrrolo-quinoline quinone repeat" evidence="3">
    <location>
        <begin position="274"/>
        <end position="376"/>
    </location>
</feature>
<dbReference type="InterPro" id="IPR003343">
    <property type="entry name" value="Big_2"/>
</dbReference>
<proteinExistence type="predicted"/>
<dbReference type="Pfam" id="PF13360">
    <property type="entry name" value="PQQ_2"/>
    <property type="match status" value="2"/>
</dbReference>